<keyword evidence="1" id="KW-1133">Transmembrane helix</keyword>
<dbReference type="Proteomes" id="UP000000600">
    <property type="component" value="Unassembled WGS sequence"/>
</dbReference>
<evidence type="ECO:0000256" key="2">
    <source>
        <dbReference type="SAM" id="SignalP"/>
    </source>
</evidence>
<keyword evidence="4" id="KW-1185">Reference proteome</keyword>
<keyword evidence="1" id="KW-0472">Membrane</keyword>
<dbReference type="InParanoid" id="A0DEA8"/>
<feature type="transmembrane region" description="Helical" evidence="1">
    <location>
        <begin position="148"/>
        <end position="164"/>
    </location>
</feature>
<protein>
    <recommendedName>
        <fullName evidence="5">Transmembrane protein</fullName>
    </recommendedName>
</protein>
<feature type="transmembrane region" description="Helical" evidence="1">
    <location>
        <begin position="176"/>
        <end position="192"/>
    </location>
</feature>
<evidence type="ECO:0008006" key="5">
    <source>
        <dbReference type="Google" id="ProtNLM"/>
    </source>
</evidence>
<dbReference type="KEGG" id="ptm:GSPATT00039459001"/>
<feature type="chain" id="PRO_5002623765" description="Transmembrane protein" evidence="2">
    <location>
        <begin position="21"/>
        <end position="266"/>
    </location>
</feature>
<keyword evidence="1" id="KW-0812">Transmembrane</keyword>
<sequence length="266" mass="31862">MVWLLKILLLTASYSLLACSQRTQRQFYSKHIISYIQSSTITCQSCSLFYLNSGFLQCILNYLIRIYSQCQHTSCIQNSLDNICSSYIQKMSLPLFLLAHYLIILTSYFQYQQYSGCKFLYYCQIVLIFRSQAFVFKTDYNLYINRLVDVYIYLMFIFNVGSLVHHDTLHLLNMHWMYYIFLLLCTMFFSFKNLKPSTFKLQELSYCFVLNALFIIAPQFLPNLQQQGPNVYLYLLYPSMKWTFKYISKIVLCQHYMLIKEKYYIL</sequence>
<evidence type="ECO:0000256" key="1">
    <source>
        <dbReference type="SAM" id="Phobius"/>
    </source>
</evidence>
<feature type="transmembrane region" description="Helical" evidence="1">
    <location>
        <begin position="95"/>
        <end position="113"/>
    </location>
</feature>
<reference evidence="3 4" key="1">
    <citation type="journal article" date="2006" name="Nature">
        <title>Global trends of whole-genome duplications revealed by the ciliate Paramecium tetraurelia.</title>
        <authorList>
            <consortium name="Genoscope"/>
            <person name="Aury J.-M."/>
            <person name="Jaillon O."/>
            <person name="Duret L."/>
            <person name="Noel B."/>
            <person name="Jubin C."/>
            <person name="Porcel B.M."/>
            <person name="Segurens B."/>
            <person name="Daubin V."/>
            <person name="Anthouard V."/>
            <person name="Aiach N."/>
            <person name="Arnaiz O."/>
            <person name="Billaut A."/>
            <person name="Beisson J."/>
            <person name="Blanc I."/>
            <person name="Bouhouche K."/>
            <person name="Camara F."/>
            <person name="Duharcourt S."/>
            <person name="Guigo R."/>
            <person name="Gogendeau D."/>
            <person name="Katinka M."/>
            <person name="Keller A.-M."/>
            <person name="Kissmehl R."/>
            <person name="Klotz C."/>
            <person name="Koll F."/>
            <person name="Le Moue A."/>
            <person name="Lepere C."/>
            <person name="Malinsky S."/>
            <person name="Nowacki M."/>
            <person name="Nowak J.K."/>
            <person name="Plattner H."/>
            <person name="Poulain J."/>
            <person name="Ruiz F."/>
            <person name="Serrano V."/>
            <person name="Zagulski M."/>
            <person name="Dessen P."/>
            <person name="Betermier M."/>
            <person name="Weissenbach J."/>
            <person name="Scarpelli C."/>
            <person name="Schachter V."/>
            <person name="Sperling L."/>
            <person name="Meyer E."/>
            <person name="Cohen J."/>
            <person name="Wincker P."/>
        </authorList>
    </citation>
    <scope>NUCLEOTIDE SEQUENCE [LARGE SCALE GENOMIC DNA]</scope>
    <source>
        <strain evidence="3 4">Stock d4-2</strain>
    </source>
</reference>
<feature type="transmembrane region" description="Helical" evidence="1">
    <location>
        <begin position="204"/>
        <end position="222"/>
    </location>
</feature>
<evidence type="ECO:0000313" key="4">
    <source>
        <dbReference type="Proteomes" id="UP000000600"/>
    </source>
</evidence>
<proteinExistence type="predicted"/>
<gene>
    <name evidence="3" type="ORF">GSPATT00039459001</name>
</gene>
<dbReference type="HOGENOM" id="CLU_1047515_0_0_1"/>
<dbReference type="GeneID" id="5034557"/>
<feature type="signal peptide" evidence="2">
    <location>
        <begin position="1"/>
        <end position="20"/>
    </location>
</feature>
<accession>A0DEA8</accession>
<feature type="transmembrane region" description="Helical" evidence="1">
    <location>
        <begin position="242"/>
        <end position="259"/>
    </location>
</feature>
<organism evidence="3 4">
    <name type="scientific">Paramecium tetraurelia</name>
    <dbReference type="NCBI Taxonomy" id="5888"/>
    <lineage>
        <taxon>Eukaryota</taxon>
        <taxon>Sar</taxon>
        <taxon>Alveolata</taxon>
        <taxon>Ciliophora</taxon>
        <taxon>Intramacronucleata</taxon>
        <taxon>Oligohymenophorea</taxon>
        <taxon>Peniculida</taxon>
        <taxon>Parameciidae</taxon>
        <taxon>Paramecium</taxon>
    </lineage>
</organism>
<name>A0DEA8_PARTE</name>
<dbReference type="RefSeq" id="XP_001448772.1">
    <property type="nucleotide sequence ID" value="XM_001448735.1"/>
</dbReference>
<dbReference type="PROSITE" id="PS51257">
    <property type="entry name" value="PROKAR_LIPOPROTEIN"/>
    <property type="match status" value="1"/>
</dbReference>
<dbReference type="AlphaFoldDB" id="A0DEA8"/>
<dbReference type="EMBL" id="CT868406">
    <property type="protein sequence ID" value="CAK81375.1"/>
    <property type="molecule type" value="Genomic_DNA"/>
</dbReference>
<keyword evidence="2" id="KW-0732">Signal</keyword>
<evidence type="ECO:0000313" key="3">
    <source>
        <dbReference type="EMBL" id="CAK81375.1"/>
    </source>
</evidence>